<evidence type="ECO:0000256" key="4">
    <source>
        <dbReference type="ARBA" id="ARBA00022833"/>
    </source>
</evidence>
<reference evidence="9 10" key="1">
    <citation type="submission" date="2015-12" db="EMBL/GenBank/DDBJ databases">
        <title>Draft genome of the nematode, Onchocerca flexuosa.</title>
        <authorList>
            <person name="Mitreva M."/>
        </authorList>
    </citation>
    <scope>NUCLEOTIDE SEQUENCE [LARGE SCALE GENOMIC DNA]</scope>
    <source>
        <strain evidence="9">Red Deer</strain>
    </source>
</reference>
<sequence>MAQAEMVTVRMSRGQMATSWGFDVGPELTIVNVIGGSLADRAGLLNGDVLVELEGHQNLNVELAKQLLSKTDHKVELIVHRTGGNITHRIWHPSVTENTEYNKFQHSVFNVASTDTKKMEPPNLPLKVSLEHQNPESIAIPGFNVTAQPFGDHQEVKHLQYNSPMPLYSPQTAAEQYLQQTGGLFGTDPNLARQKEVPSYLRSETLRLIQESERSKENGAHVIPIRSAKANQGLSVELGSFSVETRSNVENISAAPMCFICGRNIKGVMCRANDRTMHSDCFQCSTCGNSLKNEGYHFINDKFYCDVHGRQFRGGNEVARRDEMHCSATRRPKMVPTSDRNTLLTPYQPEVIPRQAISISPTPWKTQSPISPSNRGVPPAITQYGQELNELKKEIYSSSMSSEDLNSSPAMTSKIKMMSRSKLGVHHLYIHAGNVSDQQFHRTSRMLSRVRSLPLEIKKVTSPRRRAFKYHWPPESHKIKRYWQCSYLTGAASKSSISGESEQDTLLLPLSKFIKENETKQQKPPSPKRYLLRDEQLRQKNLEKNRIIESNFSMRLRLPCDIFFRNPTDSDDKKQRKRYSHEFNCNVEEIHDIDDIKGLIDNMNSKIYRSECDSYCPTNIKEYQQQQQHIQNNLDLIFQNTDHERANLKISEYEKKERNLYESDTNVMDISGSVELGNFPIKVHNSQKLSSAIESLNVISHCDKIGNNTDLSTIGKKELVAEMEESFVTDVHETRLSQDIIEKNPPDNDKNRSKGNEKTTWNILDAHMKNQQGMEEVREKIEEKQKESRNSGNIEECDKQIAIESIARYQFELDDPEKELSYMLENAIDFLRNLDNMEDKLMDENGCYQKNARCLDTSKVIKVAENWSNNCRDPDANKNSYHKSSNVHELQNDELTKGRGVLHAQSNRTPRCEDCRQEIKGAYVLANGLAYCPDHFVCSNKPCGRKLLDIGFVEEKGRKYCERCFETEIAPRCAKCNQSITAVSFKKFLKLKIFKYIAWDRYRKKHNYSFVDLKQLFSRTQAKDTEPLYQDCLNALQKQWHPHCFVCTHCHKPFGNSAFFLEQGQPYCETGKTVISNWNTLFTTKCVSCHYPIEAGDRWVEALGAAFHSNCFNCTSCNVNLEGESFYAKNGAPYCKLHA</sequence>
<dbReference type="SMART" id="SM00132">
    <property type="entry name" value="LIM"/>
    <property type="match status" value="4"/>
</dbReference>
<keyword evidence="10" id="KW-1185">Reference proteome</keyword>
<dbReference type="Pfam" id="PF00412">
    <property type="entry name" value="LIM"/>
    <property type="match status" value="4"/>
</dbReference>
<keyword evidence="5 6" id="KW-0440">LIM domain</keyword>
<comment type="subcellular location">
    <subcellularLocation>
        <location evidence="1">Cytoplasm</location>
    </subcellularLocation>
</comment>
<dbReference type="InterPro" id="IPR001478">
    <property type="entry name" value="PDZ"/>
</dbReference>
<dbReference type="GO" id="GO:0061061">
    <property type="term" value="P:muscle structure development"/>
    <property type="evidence" value="ECO:0007669"/>
    <property type="project" value="TreeGrafter"/>
</dbReference>
<evidence type="ECO:0000256" key="3">
    <source>
        <dbReference type="ARBA" id="ARBA00022723"/>
    </source>
</evidence>
<organism evidence="9 10">
    <name type="scientific">Onchocerca flexuosa</name>
    <dbReference type="NCBI Taxonomy" id="387005"/>
    <lineage>
        <taxon>Eukaryota</taxon>
        <taxon>Metazoa</taxon>
        <taxon>Ecdysozoa</taxon>
        <taxon>Nematoda</taxon>
        <taxon>Chromadorea</taxon>
        <taxon>Rhabditida</taxon>
        <taxon>Spirurina</taxon>
        <taxon>Spiruromorpha</taxon>
        <taxon>Filarioidea</taxon>
        <taxon>Onchocercidae</taxon>
        <taxon>Onchocerca</taxon>
    </lineage>
</organism>
<dbReference type="OrthoDB" id="5911912at2759"/>
<evidence type="ECO:0000259" key="7">
    <source>
        <dbReference type="PROSITE" id="PS50023"/>
    </source>
</evidence>
<dbReference type="EMBL" id="KZ269987">
    <property type="protein sequence ID" value="OZC10329.1"/>
    <property type="molecule type" value="Genomic_DNA"/>
</dbReference>
<feature type="domain" description="LIM zinc-binding" evidence="7">
    <location>
        <begin position="971"/>
        <end position="1078"/>
    </location>
</feature>
<dbReference type="PROSITE" id="PS50023">
    <property type="entry name" value="LIM_DOMAIN_2"/>
    <property type="match status" value="3"/>
</dbReference>
<feature type="domain" description="PDZ" evidence="8">
    <location>
        <begin position="8"/>
        <end position="83"/>
    </location>
</feature>
<protein>
    <submittedName>
        <fullName evidence="9">LIM domain protein</fullName>
    </submittedName>
</protein>
<dbReference type="SMART" id="SM00228">
    <property type="entry name" value="PDZ"/>
    <property type="match status" value="1"/>
</dbReference>
<dbReference type="InterPro" id="IPR001781">
    <property type="entry name" value="Znf_LIM"/>
</dbReference>
<dbReference type="FunFam" id="2.10.110.10:FF:000146">
    <property type="entry name" value="ALP/Enigma encoding"/>
    <property type="match status" value="1"/>
</dbReference>
<feature type="domain" description="LIM zinc-binding" evidence="7">
    <location>
        <begin position="1084"/>
        <end position="1139"/>
    </location>
</feature>
<feature type="domain" description="LIM zinc-binding" evidence="7">
    <location>
        <begin position="256"/>
        <end position="315"/>
    </location>
</feature>
<evidence type="ECO:0000313" key="9">
    <source>
        <dbReference type="EMBL" id="OZC10329.1"/>
    </source>
</evidence>
<dbReference type="InterPro" id="IPR036034">
    <property type="entry name" value="PDZ_sf"/>
</dbReference>
<dbReference type="AlphaFoldDB" id="A0A238BYQ8"/>
<dbReference type="PROSITE" id="PS50106">
    <property type="entry name" value="PDZ"/>
    <property type="match status" value="1"/>
</dbReference>
<dbReference type="CDD" id="cd09360">
    <property type="entry name" value="LIM_ALP_like"/>
    <property type="match status" value="1"/>
</dbReference>
<dbReference type="GO" id="GO:0031941">
    <property type="term" value="C:filamentous actin"/>
    <property type="evidence" value="ECO:0007669"/>
    <property type="project" value="TreeGrafter"/>
</dbReference>
<dbReference type="Gene3D" id="2.30.42.10">
    <property type="match status" value="1"/>
</dbReference>
<name>A0A238BYQ8_9BILA</name>
<dbReference type="FunFam" id="2.10.110.10:FF:000060">
    <property type="entry name" value="Uncharacterized protein, isoform Z"/>
    <property type="match status" value="1"/>
</dbReference>
<evidence type="ECO:0000259" key="8">
    <source>
        <dbReference type="PROSITE" id="PS50106"/>
    </source>
</evidence>
<dbReference type="PROSITE" id="PS00478">
    <property type="entry name" value="LIM_DOMAIN_1"/>
    <property type="match status" value="1"/>
</dbReference>
<dbReference type="CDD" id="cd09461">
    <property type="entry name" value="LIM3_Enigma_like_1"/>
    <property type="match status" value="1"/>
</dbReference>
<dbReference type="SUPFAM" id="SSF50156">
    <property type="entry name" value="PDZ domain-like"/>
    <property type="match status" value="1"/>
</dbReference>
<dbReference type="CDD" id="cd09455">
    <property type="entry name" value="LIM1_Enigma_like_1"/>
    <property type="match status" value="1"/>
</dbReference>
<dbReference type="GO" id="GO:0030036">
    <property type="term" value="P:actin cytoskeleton organization"/>
    <property type="evidence" value="ECO:0007669"/>
    <property type="project" value="TreeGrafter"/>
</dbReference>
<dbReference type="SMART" id="SM00735">
    <property type="entry name" value="ZM"/>
    <property type="match status" value="1"/>
</dbReference>
<evidence type="ECO:0000256" key="2">
    <source>
        <dbReference type="ARBA" id="ARBA00022490"/>
    </source>
</evidence>
<dbReference type="GO" id="GO:0001725">
    <property type="term" value="C:stress fiber"/>
    <property type="evidence" value="ECO:0007669"/>
    <property type="project" value="TreeGrafter"/>
</dbReference>
<dbReference type="SUPFAM" id="SSF57716">
    <property type="entry name" value="Glucocorticoid receptor-like (DNA-binding domain)"/>
    <property type="match status" value="3"/>
</dbReference>
<evidence type="ECO:0000256" key="5">
    <source>
        <dbReference type="ARBA" id="ARBA00023038"/>
    </source>
</evidence>
<keyword evidence="4 6" id="KW-0862">Zinc</keyword>
<keyword evidence="2" id="KW-0963">Cytoplasm</keyword>
<dbReference type="GO" id="GO:0051371">
    <property type="term" value="F:muscle alpha-actinin binding"/>
    <property type="evidence" value="ECO:0007669"/>
    <property type="project" value="TreeGrafter"/>
</dbReference>
<dbReference type="GO" id="GO:0003779">
    <property type="term" value="F:actin binding"/>
    <property type="evidence" value="ECO:0007669"/>
    <property type="project" value="TreeGrafter"/>
</dbReference>
<dbReference type="Proteomes" id="UP000242913">
    <property type="component" value="Unassembled WGS sequence"/>
</dbReference>
<dbReference type="InterPro" id="IPR050604">
    <property type="entry name" value="PDZ-LIM_domain"/>
</dbReference>
<proteinExistence type="predicted"/>
<evidence type="ECO:0000256" key="1">
    <source>
        <dbReference type="ARBA" id="ARBA00004496"/>
    </source>
</evidence>
<gene>
    <name evidence="9" type="ORF">X798_02636</name>
</gene>
<dbReference type="Gene3D" id="2.10.110.10">
    <property type="entry name" value="Cysteine Rich Protein"/>
    <property type="match status" value="4"/>
</dbReference>
<dbReference type="GO" id="GO:0005912">
    <property type="term" value="C:adherens junction"/>
    <property type="evidence" value="ECO:0007669"/>
    <property type="project" value="TreeGrafter"/>
</dbReference>
<keyword evidence="3 6" id="KW-0479">Metal-binding</keyword>
<accession>A0A238BYQ8</accession>
<dbReference type="FunFam" id="2.10.110.10:FF:000069">
    <property type="entry name" value="Uncharacterized protein, isoform Z"/>
    <property type="match status" value="1"/>
</dbReference>
<dbReference type="PANTHER" id="PTHR24214">
    <property type="entry name" value="PDZ AND LIM DOMAIN PROTEIN ZASP"/>
    <property type="match status" value="1"/>
</dbReference>
<dbReference type="GO" id="GO:0046872">
    <property type="term" value="F:metal ion binding"/>
    <property type="evidence" value="ECO:0007669"/>
    <property type="project" value="UniProtKB-KW"/>
</dbReference>
<dbReference type="GO" id="GO:0030018">
    <property type="term" value="C:Z disc"/>
    <property type="evidence" value="ECO:0007669"/>
    <property type="project" value="TreeGrafter"/>
</dbReference>
<dbReference type="InterPro" id="IPR006643">
    <property type="entry name" value="Zasp-like_motif"/>
</dbReference>
<dbReference type="PANTHER" id="PTHR24214:SF38">
    <property type="entry name" value="PDZ AND LIM DOMAIN PROTEIN ZASP-RELATED"/>
    <property type="match status" value="1"/>
</dbReference>
<evidence type="ECO:0000256" key="6">
    <source>
        <dbReference type="PROSITE-ProRule" id="PRU00125"/>
    </source>
</evidence>
<evidence type="ECO:0000313" key="10">
    <source>
        <dbReference type="Proteomes" id="UP000242913"/>
    </source>
</evidence>